<evidence type="ECO:0000256" key="12">
    <source>
        <dbReference type="ARBA" id="ARBA00046055"/>
    </source>
</evidence>
<dbReference type="OrthoDB" id="498611at2759"/>
<dbReference type="GO" id="GO:0015937">
    <property type="term" value="P:coenzyme A biosynthetic process"/>
    <property type="evidence" value="ECO:0007669"/>
    <property type="project" value="InterPro"/>
</dbReference>
<keyword evidence="9" id="KW-0464">Manganese</keyword>
<dbReference type="GO" id="GO:0005829">
    <property type="term" value="C:cytosol"/>
    <property type="evidence" value="ECO:0007669"/>
    <property type="project" value="TreeGrafter"/>
</dbReference>
<comment type="cofactor">
    <cofactor evidence="1">
        <name>Mn(2+)</name>
        <dbReference type="ChEBI" id="CHEBI:29035"/>
    </cofactor>
</comment>
<evidence type="ECO:0000256" key="4">
    <source>
        <dbReference type="ARBA" id="ARBA00019490"/>
    </source>
</evidence>
<dbReference type="GO" id="GO:0046872">
    <property type="term" value="F:metal ion binding"/>
    <property type="evidence" value="ECO:0007669"/>
    <property type="project" value="UniProtKB-KW"/>
</dbReference>
<dbReference type="Proteomes" id="UP001153636">
    <property type="component" value="Chromosome 18"/>
</dbReference>
<dbReference type="GO" id="GO:0016787">
    <property type="term" value="F:hydrolase activity"/>
    <property type="evidence" value="ECO:0007669"/>
    <property type="project" value="UniProtKB-KW"/>
</dbReference>
<proteinExistence type="predicted"/>
<evidence type="ECO:0000256" key="1">
    <source>
        <dbReference type="ARBA" id="ARBA00001936"/>
    </source>
</evidence>
<evidence type="ECO:0000259" key="13">
    <source>
        <dbReference type="Pfam" id="PF01937"/>
    </source>
</evidence>
<gene>
    <name evidence="14" type="ORF">PSYICH_LOCUS5653</name>
</gene>
<dbReference type="EMBL" id="OV651830">
    <property type="protein sequence ID" value="CAH1105217.1"/>
    <property type="molecule type" value="Genomic_DNA"/>
</dbReference>
<evidence type="ECO:0000256" key="10">
    <source>
        <dbReference type="ARBA" id="ARBA00029347"/>
    </source>
</evidence>
<evidence type="ECO:0000256" key="3">
    <source>
        <dbReference type="ARBA" id="ARBA00011388"/>
    </source>
</evidence>
<keyword evidence="5" id="KW-0533">Nickel</keyword>
<sequence length="358" mass="40941">MTGNDNNVCPLLKNPENYNPDSLDLINNLEARDYWLNCLEQMVKKFVNKAKYLHPDDPEATKKAELCYQDFHILVQQINLDPTILKPLSIRKLLECNEDNLRARSFKDAWLVQKQTESSHALSQFKSRIDVIDSITDFEEKWLQIVQGVLAGNFFDWGAKVVTDILESSKDFGFQDASKIIQKRPWYSDKFDDFVNKLKIRPYKTCVIFVDNLGVDFILGILPMVREFLSEGTKVILTANTFPALNDVTFQELNTYCHKAAEYCSIFKDSLKSKQLSFVENGQKGPCLDLANLSADLCECMKTVDLVIIEGMARAVHTNLYTKLTVDCLKLAVLKNEWLARNLGTEKFSVICDFDSET</sequence>
<name>A0A9P0GD80_9CUCU</name>
<evidence type="ECO:0000256" key="9">
    <source>
        <dbReference type="ARBA" id="ARBA00023211"/>
    </source>
</evidence>
<dbReference type="GO" id="GO:0005524">
    <property type="term" value="F:ATP binding"/>
    <property type="evidence" value="ECO:0007669"/>
    <property type="project" value="InterPro"/>
</dbReference>
<comment type="function">
    <text evidence="12">Phosphatase which shows a preference for 4'-phosphopantetheine and its oxidatively damaged forms (sulfonate or S-sulfonate), providing strong indirect evidence that the phosphatase activity pre-empts damage in the coenzyme A (CoA) pathway. Hydrolyzing excess 4'-phosphopantetheine could constitute a directed overflow mechanism to prevent its oxidation to the S-sulfonate, sulfonate, or other forms. Hydrolyzing 4'-phosphopantetheine sulfonate or S-sulfonate would forestall their conversion to inactive forms of CoA and acyl carrier protein. May play a role in the physiological regulation of CoA intracellular levels.</text>
</comment>
<keyword evidence="6" id="KW-0479">Metal-binding</keyword>
<evidence type="ECO:0000256" key="5">
    <source>
        <dbReference type="ARBA" id="ARBA00022596"/>
    </source>
</evidence>
<evidence type="ECO:0000313" key="14">
    <source>
        <dbReference type="EMBL" id="CAH1105217.1"/>
    </source>
</evidence>
<evidence type="ECO:0000313" key="15">
    <source>
        <dbReference type="Proteomes" id="UP001153636"/>
    </source>
</evidence>
<evidence type="ECO:0000256" key="8">
    <source>
        <dbReference type="ARBA" id="ARBA00023074"/>
    </source>
</evidence>
<dbReference type="PANTHER" id="PTHR12280">
    <property type="entry name" value="PANTOTHENATE KINASE"/>
    <property type="match status" value="1"/>
</dbReference>
<evidence type="ECO:0000256" key="7">
    <source>
        <dbReference type="ARBA" id="ARBA00022801"/>
    </source>
</evidence>
<dbReference type="InterPro" id="IPR035073">
    <property type="entry name" value="At2g17340_3_helix_bundle"/>
</dbReference>
<evidence type="ECO:0000256" key="11">
    <source>
        <dbReference type="ARBA" id="ARBA00032948"/>
    </source>
</evidence>
<comment type="subunit">
    <text evidence="3">Homodimer. Interacts with PKM.</text>
</comment>
<feature type="domain" description="Damage-control phosphatase ARMT1-like metal-binding" evidence="13">
    <location>
        <begin position="37"/>
        <end position="347"/>
    </location>
</feature>
<organism evidence="14 15">
    <name type="scientific">Psylliodes chrysocephalus</name>
    <dbReference type="NCBI Taxonomy" id="3402493"/>
    <lineage>
        <taxon>Eukaryota</taxon>
        <taxon>Metazoa</taxon>
        <taxon>Ecdysozoa</taxon>
        <taxon>Arthropoda</taxon>
        <taxon>Hexapoda</taxon>
        <taxon>Insecta</taxon>
        <taxon>Pterygota</taxon>
        <taxon>Neoptera</taxon>
        <taxon>Endopterygota</taxon>
        <taxon>Coleoptera</taxon>
        <taxon>Polyphaga</taxon>
        <taxon>Cucujiformia</taxon>
        <taxon>Chrysomeloidea</taxon>
        <taxon>Chrysomelidae</taxon>
        <taxon>Galerucinae</taxon>
        <taxon>Alticini</taxon>
        <taxon>Psylliodes</taxon>
    </lineage>
</organism>
<comment type="catalytic activity">
    <reaction evidence="10">
        <text>(R)-4'-phospho-S-sulfopantetheine + H2O = (R)-S-sulfopantetheine + phosphate</text>
        <dbReference type="Rhea" id="RHEA:68340"/>
        <dbReference type="ChEBI" id="CHEBI:15377"/>
        <dbReference type="ChEBI" id="CHEBI:43474"/>
        <dbReference type="ChEBI" id="CHEBI:177302"/>
        <dbReference type="ChEBI" id="CHEBI:177303"/>
    </reaction>
    <physiologicalReaction direction="left-to-right" evidence="10">
        <dbReference type="Rhea" id="RHEA:68341"/>
    </physiologicalReaction>
</comment>
<dbReference type="Gene3D" id="1.20.1700.10">
    <property type="entry name" value="AF1104-like"/>
    <property type="match status" value="1"/>
</dbReference>
<evidence type="ECO:0000256" key="2">
    <source>
        <dbReference type="ARBA" id="ARBA00001967"/>
    </source>
</evidence>
<reference evidence="14" key="1">
    <citation type="submission" date="2022-01" db="EMBL/GenBank/DDBJ databases">
        <authorList>
            <person name="King R."/>
        </authorList>
    </citation>
    <scope>NUCLEOTIDE SEQUENCE</scope>
</reference>
<dbReference type="SUPFAM" id="SSF111321">
    <property type="entry name" value="AF1104-like"/>
    <property type="match status" value="1"/>
</dbReference>
<dbReference type="InterPro" id="IPR002791">
    <property type="entry name" value="ARMT1-like_metal-bd"/>
</dbReference>
<accession>A0A9P0GD80</accession>
<keyword evidence="15" id="KW-1185">Reference proteome</keyword>
<dbReference type="InterPro" id="IPR004567">
    <property type="entry name" value="Type_II_PanK"/>
</dbReference>
<dbReference type="AlphaFoldDB" id="A0A9P0GD80"/>
<keyword evidence="7" id="KW-0378">Hydrolase</keyword>
<protein>
    <recommendedName>
        <fullName evidence="4">4'-phosphopantetheine phosphatase</fullName>
    </recommendedName>
    <alternativeName>
        <fullName evidence="11">Inactive pantothenic acid kinase 4</fullName>
    </alternativeName>
</protein>
<comment type="cofactor">
    <cofactor evidence="2">
        <name>Ni(2+)</name>
        <dbReference type="ChEBI" id="CHEBI:49786"/>
    </cofactor>
</comment>
<dbReference type="GO" id="GO:0004594">
    <property type="term" value="F:pantothenate kinase activity"/>
    <property type="evidence" value="ECO:0007669"/>
    <property type="project" value="TreeGrafter"/>
</dbReference>
<keyword evidence="8" id="KW-0944">Nitration</keyword>
<dbReference type="GO" id="GO:0005634">
    <property type="term" value="C:nucleus"/>
    <property type="evidence" value="ECO:0007669"/>
    <property type="project" value="TreeGrafter"/>
</dbReference>
<dbReference type="Pfam" id="PF01937">
    <property type="entry name" value="ARMT1-like_dom"/>
    <property type="match status" value="1"/>
</dbReference>
<dbReference type="Gene3D" id="3.40.50.10880">
    <property type="entry name" value="Uncharacterised protein PF01937, DUF89, domain 3"/>
    <property type="match status" value="1"/>
</dbReference>
<dbReference type="InterPro" id="IPR036075">
    <property type="entry name" value="ARMT-1-like_metal-bd_sf"/>
</dbReference>
<dbReference type="PANTHER" id="PTHR12280:SF35">
    <property type="entry name" value="4'-PHOSPHOPANTETHEINE PHOSPHATASE"/>
    <property type="match status" value="1"/>
</dbReference>
<evidence type="ECO:0000256" key="6">
    <source>
        <dbReference type="ARBA" id="ARBA00022723"/>
    </source>
</evidence>